<organism evidence="2 3">
    <name type="scientific">Piscinibacter terrae</name>
    <dbReference type="NCBI Taxonomy" id="2496871"/>
    <lineage>
        <taxon>Bacteria</taxon>
        <taxon>Pseudomonadati</taxon>
        <taxon>Pseudomonadota</taxon>
        <taxon>Betaproteobacteria</taxon>
        <taxon>Burkholderiales</taxon>
        <taxon>Sphaerotilaceae</taxon>
        <taxon>Piscinibacter</taxon>
    </lineage>
</organism>
<evidence type="ECO:0000259" key="1">
    <source>
        <dbReference type="Pfam" id="PF08924"/>
    </source>
</evidence>
<dbReference type="Gene3D" id="3.20.20.80">
    <property type="entry name" value="Glycosidases"/>
    <property type="match status" value="1"/>
</dbReference>
<proteinExistence type="predicted"/>
<dbReference type="Pfam" id="PF08924">
    <property type="entry name" value="Rv2525c_GlyHyd-like"/>
    <property type="match status" value="1"/>
</dbReference>
<sequence>MTYYAGVDTDIFPGDERLDWLKANTNLSWCAYYLAPAPSHADTSWMGRRPALCGQGWNLVPVYVGQQTTGPGSHEVDASHGQADGAQAASLAQAEQFPPRSAIFLDWEDGSSPQPGSLAYIGAWVQAVIEGGFQPGLYCSHARAAEMAAYAATLDPAPQLRIWVWRVSTSTPHVYAGDIRQLAPADPAESGYPSAVLWQFEQDCELSLPGSPCDGMEVDLSWSAAADPASAIDSAVQQRQ</sequence>
<gene>
    <name evidence="2" type="ORF">DZC73_26035</name>
</gene>
<feature type="domain" description="Rv2525c-like glycoside hydrolase-like" evidence="1">
    <location>
        <begin position="51"/>
        <end position="167"/>
    </location>
</feature>
<evidence type="ECO:0000313" key="2">
    <source>
        <dbReference type="EMBL" id="RQP21902.1"/>
    </source>
</evidence>
<dbReference type="AlphaFoldDB" id="A0A3N7IST2"/>
<dbReference type="InterPro" id="IPR015020">
    <property type="entry name" value="Rv2525c-like_Glyco_Hydro-like"/>
</dbReference>
<dbReference type="Proteomes" id="UP000267464">
    <property type="component" value="Unassembled WGS sequence"/>
</dbReference>
<protein>
    <submittedName>
        <fullName evidence="2">DUF1906 domain-containing protein</fullName>
    </submittedName>
</protein>
<name>A0A3N7IST2_9BURK</name>
<dbReference type="EMBL" id="QUSW01000009">
    <property type="protein sequence ID" value="RQP21902.1"/>
    <property type="molecule type" value="Genomic_DNA"/>
</dbReference>
<dbReference type="InterPro" id="IPR017853">
    <property type="entry name" value="GH"/>
</dbReference>
<dbReference type="RefSeq" id="WP_124543311.1">
    <property type="nucleotide sequence ID" value="NZ_QUSW01000009.1"/>
</dbReference>
<reference evidence="2 3" key="2">
    <citation type="submission" date="2018-12" db="EMBL/GenBank/DDBJ databases">
        <title>Rhizobacter gummiphilus sp. nov., a rubber-degrading bacterium isolated from the soil of a botanical garden in Japan.</title>
        <authorList>
            <person name="Shunsuke S.S."/>
        </authorList>
    </citation>
    <scope>NUCLEOTIDE SEQUENCE [LARGE SCALE GENOMIC DNA]</scope>
    <source>
        <strain evidence="2 3">S-16</strain>
    </source>
</reference>
<dbReference type="OrthoDB" id="582311at2"/>
<reference evidence="2 3" key="1">
    <citation type="submission" date="2018-08" db="EMBL/GenBank/DDBJ databases">
        <authorList>
            <person name="Khan S.A."/>
            <person name="Jeon C.O."/>
            <person name="Chun B.H."/>
            <person name="Jeong S.E."/>
        </authorList>
    </citation>
    <scope>NUCLEOTIDE SEQUENCE [LARGE SCALE GENOMIC DNA]</scope>
    <source>
        <strain evidence="2 3">S-16</strain>
    </source>
</reference>
<keyword evidence="3" id="KW-1185">Reference proteome</keyword>
<accession>A0A3N7IST2</accession>
<evidence type="ECO:0000313" key="3">
    <source>
        <dbReference type="Proteomes" id="UP000267464"/>
    </source>
</evidence>
<dbReference type="SUPFAM" id="SSF51445">
    <property type="entry name" value="(Trans)glycosidases"/>
    <property type="match status" value="1"/>
</dbReference>
<comment type="caution">
    <text evidence="2">The sequence shown here is derived from an EMBL/GenBank/DDBJ whole genome shotgun (WGS) entry which is preliminary data.</text>
</comment>